<keyword evidence="5" id="KW-1185">Reference proteome</keyword>
<dbReference type="EMBL" id="OZ037944">
    <property type="protein sequence ID" value="CAL1693979.1"/>
    <property type="molecule type" value="Genomic_DNA"/>
</dbReference>
<feature type="transmembrane region" description="Helical" evidence="2">
    <location>
        <begin position="1096"/>
        <end position="1117"/>
    </location>
</feature>
<dbReference type="PANTHER" id="PTHR13018:SF5">
    <property type="entry name" value="RE44586P"/>
    <property type="match status" value="1"/>
</dbReference>
<evidence type="ECO:0000256" key="2">
    <source>
        <dbReference type="SAM" id="Phobius"/>
    </source>
</evidence>
<feature type="region of interest" description="Disordered" evidence="1">
    <location>
        <begin position="1168"/>
        <end position="1190"/>
    </location>
</feature>
<evidence type="ECO:0000259" key="3">
    <source>
        <dbReference type="Pfam" id="PF02714"/>
    </source>
</evidence>
<sequence length="1329" mass="146058">MFMTSLSTPTVIHLTQQRPKRQSDNDIWWASSSSSSSQYPPSSPSATSISSHSSVSNTPPSLTTSPPVILTSSTGQPQGSAGMSGSSNSRSTQSSTLNVGSSNVDTTFLVTTSTPVTITRPSSTFTSFSEATFTSSRVASTLPESQSVASSLRVNPVCIGNGVDSLSVGLLSTIVIPTAVGLVLWLLFAIIRPRFREIYGLREWFVQQNLRPKPLSRSLWAFLFPHVPLVPPVPDDVSEAGRSPTTDAELFPSDEALSQRTLWVCFVVVLGWTILALAGLLPLYMVSTPCLAESADPSRFSGAYSVLQDMSLLRLIRLLDNENVNSNNNFVIREIVNGKDYAPNARIRIIILTVLAIVLGVIPVLWKIMREFNRLVAHRRRWVDIKCQGQEMAWLSARYTPGFFGWGEKRLKDFIVKSGLSSSLDSGEGRNGNGRSRRRRQTEWSNEEKVDLEIDVQSLFSVGDTTQLALLIEERDEILENLEIAETKYISSFKLTTPDPSMIDLPVPPPPPDGPTTPSKPQISRPRPLAGSASQRRRKRGRNPAYGSSSLPPPTSFVMPSQYYKLRGVQGVSGGQFTDAEGSIQHQGPSLTDSFNQRVVGSRFHEVKRDSVAFGRLPMGSQVVLEKNGQMGPGPSSVPASPVPGPAPFAPNGYTSWDTGAFDEFSGQQWFHHPEVTETIEEEGDEDWVDVMHEAPEAFENGEEYSTTRRRPRPPRARTTSPEKRETFPLRNKNATDETEQTPPHLRLQPRQPFVRPLSGLDHADLGHIYSDISHWRSKLKVINNEISDVQRDGYNEIADGMGIKGWLMVGRGLRHIPGVQLIEGRAKEDIRWDELQNEGGFLRGLAFWTIILTVGILLGAALTAVSGLYLATAPDFAHYFPFFESLTTGSELAAGAATGLAAAVGATVFISLALAIVHYTGQLSHSVSISGTQLVVFRITFYILTIIAAIWLFSIGAILFSMGAFNTQTLESASVANGAIYMSAFALMLIMNVAVIFPALLLLQPIRLWRVVRAEREAVTPRQRFRAVYPRTYDPTYATGCCVLAVLLASAFALIFPLLAPGAVVLLFLTLIAHRFLIGYVYGRTHSQTGGLLSIWLLKRFSTVLAFQPLILGLILLTRRLWVEGGILCGVALFVALFVEIYCTWRTRLPGRRSLSPITRDSLDTFMRTARPSTSRDNDEESTSLVSSARTTRARGSFASILEMMSLTLAVMPSASQSRGPVPLETLDDLTATERAARTHPDAPPHLPPLPFADHAEEMAGILYAPELLAPPPVIWLPNDVGGIGRSEAYDLQRYHNLRVTLDVRAKEDVLLPRRSSSDQARRIRNAS</sequence>
<dbReference type="InterPro" id="IPR045122">
    <property type="entry name" value="Csc1-like"/>
</dbReference>
<feature type="compositionally biased region" description="Pro residues" evidence="1">
    <location>
        <begin position="506"/>
        <end position="515"/>
    </location>
</feature>
<feature type="compositionally biased region" description="Low complexity" evidence="1">
    <location>
        <begin position="31"/>
        <end position="95"/>
    </location>
</feature>
<feature type="transmembrane region" description="Helical" evidence="2">
    <location>
        <begin position="981"/>
        <end position="1004"/>
    </location>
</feature>
<gene>
    <name evidence="4" type="ORF">GFSPODELE1_LOCUS93</name>
</gene>
<name>A0ABP1CH20_9APHY</name>
<accession>A0ABP1CH20</accession>
<dbReference type="PANTHER" id="PTHR13018">
    <property type="entry name" value="PROBABLE MEMBRANE PROTEIN DUF221-RELATED"/>
    <property type="match status" value="1"/>
</dbReference>
<evidence type="ECO:0000313" key="4">
    <source>
        <dbReference type="EMBL" id="CAL1693979.1"/>
    </source>
</evidence>
<feature type="transmembrane region" description="Helical" evidence="2">
    <location>
        <begin position="262"/>
        <end position="284"/>
    </location>
</feature>
<feature type="domain" description="CSC1/OSCA1-like 7TM region" evidence="3">
    <location>
        <begin position="849"/>
        <end position="1114"/>
    </location>
</feature>
<keyword evidence="2" id="KW-0812">Transmembrane</keyword>
<feature type="transmembrane region" description="Helical" evidence="2">
    <location>
        <begin position="893"/>
        <end position="920"/>
    </location>
</feature>
<keyword evidence="2" id="KW-1133">Transmembrane helix</keyword>
<keyword evidence="2" id="KW-0472">Membrane</keyword>
<evidence type="ECO:0000256" key="1">
    <source>
        <dbReference type="SAM" id="MobiDB-lite"/>
    </source>
</evidence>
<reference evidence="5" key="1">
    <citation type="submission" date="2024-04" db="EMBL/GenBank/DDBJ databases">
        <authorList>
            <person name="Shaw F."/>
            <person name="Minotto A."/>
        </authorList>
    </citation>
    <scope>NUCLEOTIDE SEQUENCE [LARGE SCALE GENOMIC DNA]</scope>
</reference>
<feature type="transmembrane region" description="Helical" evidence="2">
    <location>
        <begin position="1063"/>
        <end position="1084"/>
    </location>
</feature>
<evidence type="ECO:0000313" key="5">
    <source>
        <dbReference type="Proteomes" id="UP001497453"/>
    </source>
</evidence>
<proteinExistence type="predicted"/>
<feature type="region of interest" description="Disordered" evidence="1">
    <location>
        <begin position="697"/>
        <end position="745"/>
    </location>
</feature>
<feature type="transmembrane region" description="Helical" evidence="2">
    <location>
        <begin position="846"/>
        <end position="873"/>
    </location>
</feature>
<feature type="compositionally biased region" description="Polar residues" evidence="1">
    <location>
        <begin position="1"/>
        <end position="17"/>
    </location>
</feature>
<feature type="region of interest" description="Disordered" evidence="1">
    <location>
        <begin position="500"/>
        <end position="554"/>
    </location>
</feature>
<protein>
    <recommendedName>
        <fullName evidence="3">CSC1/OSCA1-like 7TM region domain-containing protein</fullName>
    </recommendedName>
</protein>
<dbReference type="InterPro" id="IPR003864">
    <property type="entry name" value="CSC1/OSCA1-like_7TM"/>
</dbReference>
<feature type="transmembrane region" description="Helical" evidence="2">
    <location>
        <begin position="1123"/>
        <end position="1144"/>
    </location>
</feature>
<feature type="region of interest" description="Disordered" evidence="1">
    <location>
        <begin position="1"/>
        <end position="100"/>
    </location>
</feature>
<feature type="transmembrane region" description="Helical" evidence="2">
    <location>
        <begin position="168"/>
        <end position="191"/>
    </location>
</feature>
<organism evidence="4 5">
    <name type="scientific">Somion occarium</name>
    <dbReference type="NCBI Taxonomy" id="3059160"/>
    <lineage>
        <taxon>Eukaryota</taxon>
        <taxon>Fungi</taxon>
        <taxon>Dikarya</taxon>
        <taxon>Basidiomycota</taxon>
        <taxon>Agaricomycotina</taxon>
        <taxon>Agaricomycetes</taxon>
        <taxon>Polyporales</taxon>
        <taxon>Cerrenaceae</taxon>
        <taxon>Somion</taxon>
    </lineage>
</organism>
<feature type="transmembrane region" description="Helical" evidence="2">
    <location>
        <begin position="940"/>
        <end position="961"/>
    </location>
</feature>
<dbReference type="Proteomes" id="UP001497453">
    <property type="component" value="Chromosome 1"/>
</dbReference>
<dbReference type="Pfam" id="PF02714">
    <property type="entry name" value="RSN1_7TM"/>
    <property type="match status" value="1"/>
</dbReference>
<feature type="transmembrane region" description="Helical" evidence="2">
    <location>
        <begin position="347"/>
        <end position="366"/>
    </location>
</feature>
<feature type="transmembrane region" description="Helical" evidence="2">
    <location>
        <begin position="1037"/>
        <end position="1057"/>
    </location>
</feature>
<feature type="region of interest" description="Disordered" evidence="1">
    <location>
        <begin position="421"/>
        <end position="446"/>
    </location>
</feature>